<feature type="compositionally biased region" description="Acidic residues" evidence="1">
    <location>
        <begin position="255"/>
        <end position="264"/>
    </location>
</feature>
<feature type="compositionally biased region" description="Polar residues" evidence="1">
    <location>
        <begin position="265"/>
        <end position="282"/>
    </location>
</feature>
<dbReference type="SUPFAM" id="SSF49879">
    <property type="entry name" value="SMAD/FHA domain"/>
    <property type="match status" value="1"/>
</dbReference>
<proteinExistence type="predicted"/>
<feature type="region of interest" description="Disordered" evidence="1">
    <location>
        <begin position="1"/>
        <end position="27"/>
    </location>
</feature>
<gene>
    <name evidence="2" type="ORF">DLAC_10916</name>
</gene>
<dbReference type="AlphaFoldDB" id="A0A151Z2P7"/>
<evidence type="ECO:0008006" key="4">
    <source>
        <dbReference type="Google" id="ProtNLM"/>
    </source>
</evidence>
<accession>A0A151Z2P7</accession>
<reference evidence="2 3" key="1">
    <citation type="submission" date="2015-12" db="EMBL/GenBank/DDBJ databases">
        <title>Dictyostelia acquired genes for synthesis and detection of signals that induce cell-type specialization by lateral gene transfer from prokaryotes.</title>
        <authorList>
            <person name="Gloeckner G."/>
            <person name="Schaap P."/>
        </authorList>
    </citation>
    <scope>NUCLEOTIDE SEQUENCE [LARGE SCALE GENOMIC DNA]</scope>
    <source>
        <strain evidence="2 3">TK</strain>
    </source>
</reference>
<comment type="caution">
    <text evidence="2">The sequence shown here is derived from an EMBL/GenBank/DDBJ whole genome shotgun (WGS) entry which is preliminary data.</text>
</comment>
<dbReference type="OMA" id="STENHRI"/>
<keyword evidence="3" id="KW-1185">Reference proteome</keyword>
<evidence type="ECO:0000256" key="1">
    <source>
        <dbReference type="SAM" id="MobiDB-lite"/>
    </source>
</evidence>
<feature type="region of interest" description="Disordered" evidence="1">
    <location>
        <begin position="246"/>
        <end position="282"/>
    </location>
</feature>
<protein>
    <recommendedName>
        <fullName evidence="4">FHA domain-containing protein</fullName>
    </recommendedName>
</protein>
<dbReference type="Gene3D" id="2.60.200.20">
    <property type="match status" value="1"/>
</dbReference>
<dbReference type="OrthoDB" id="687730at2759"/>
<evidence type="ECO:0000313" key="3">
    <source>
        <dbReference type="Proteomes" id="UP000076078"/>
    </source>
</evidence>
<evidence type="ECO:0000313" key="2">
    <source>
        <dbReference type="EMBL" id="KYQ88232.1"/>
    </source>
</evidence>
<dbReference type="InterPro" id="IPR008984">
    <property type="entry name" value="SMAD_FHA_dom_sf"/>
</dbReference>
<sequence>MITPEKKVNKTKDESIGKANPKPKEKTEYRLKKDEFLKEVDMLRNSHKRILPVEPVGIRISSTLLFRKEKLPKERFNAFLVYSYLPALPKNYLPFILLDLQSMTHQSLFVIGGNDLKSKLHLSIGGLATVHTLIDYKGSNNYAIIDVSTVHENIDIDLGTGTYVNEFKLKPLCEAKLVHNDRLTFGDQNSDARYTFKVLSELSTENHRIFEYLITLKSNKQIQNHPLSKLFTPLLVINPIFPQKENKAGDTSYDINDDDEDEDQNVTFNSELDKSMISSDND</sequence>
<dbReference type="InParanoid" id="A0A151Z2P7"/>
<name>A0A151Z2P7_TIELA</name>
<dbReference type="EMBL" id="LODT01000051">
    <property type="protein sequence ID" value="KYQ88232.1"/>
    <property type="molecule type" value="Genomic_DNA"/>
</dbReference>
<organism evidence="2 3">
    <name type="scientific">Tieghemostelium lacteum</name>
    <name type="common">Slime mold</name>
    <name type="synonym">Dictyostelium lacteum</name>
    <dbReference type="NCBI Taxonomy" id="361077"/>
    <lineage>
        <taxon>Eukaryota</taxon>
        <taxon>Amoebozoa</taxon>
        <taxon>Evosea</taxon>
        <taxon>Eumycetozoa</taxon>
        <taxon>Dictyostelia</taxon>
        <taxon>Dictyosteliales</taxon>
        <taxon>Raperosteliaceae</taxon>
        <taxon>Tieghemostelium</taxon>
    </lineage>
</organism>
<dbReference type="Proteomes" id="UP000076078">
    <property type="component" value="Unassembled WGS sequence"/>
</dbReference>